<dbReference type="InterPro" id="IPR050959">
    <property type="entry name" value="MarA-like"/>
</dbReference>
<sequence>MNEHIQLMIEWIEGNLKKEFSLDKLSDYMGYSPYFCSFKFHQVTGISIRRYILLRRLYLSTEDLTNDRKIIDIAFDYDYSSQEAYSRAFKIVFGITPGKFQLNKIPVQSFIKLSINDGKEWDRMNFSRKVEVNQLRNAKSELFDKDVLNILNGQFMYEEFKSERLMGESDYAPFNEAMCVNATTAQIFDDEFIKTRAEGHQGTVENYMKKVIHPLENLFKKEYKCIVLWFGEDMFCQMNLLTVLSYLEQSDYKGKVYLNSFREDEFKVSQIELELGNYFSVYNEVLVNHKKPSHEILPVMYQAIDLYLEMLKENNVVVKYISKNKDLPTQELLKRLFNLFPTIGYGDLQYIELINKAR</sequence>
<feature type="domain" description="HTH araC/xylS-type" evidence="4">
    <location>
        <begin position="6"/>
        <end position="103"/>
    </location>
</feature>
<dbReference type="Gene3D" id="1.10.10.60">
    <property type="entry name" value="Homeodomain-like"/>
    <property type="match status" value="2"/>
</dbReference>
<comment type="caution">
    <text evidence="5">The sequence shown here is derived from an EMBL/GenBank/DDBJ whole genome shotgun (WGS) entry which is preliminary data.</text>
</comment>
<accession>A0A109GJH2</accession>
<dbReference type="SUPFAM" id="SSF46689">
    <property type="entry name" value="Homeodomain-like"/>
    <property type="match status" value="2"/>
</dbReference>
<evidence type="ECO:0000256" key="1">
    <source>
        <dbReference type="ARBA" id="ARBA00023015"/>
    </source>
</evidence>
<gene>
    <name evidence="5" type="ORF">AWW70_28815</name>
</gene>
<keyword evidence="3" id="KW-0804">Transcription</keyword>
<dbReference type="EMBL" id="LRPH01000009">
    <property type="protein sequence ID" value="KWU68022.1"/>
    <property type="molecule type" value="Genomic_DNA"/>
</dbReference>
<name>A0A109GJH2_BACMY</name>
<dbReference type="Proteomes" id="UP000065797">
    <property type="component" value="Unassembled WGS sequence"/>
</dbReference>
<reference evidence="5 6" key="1">
    <citation type="submission" date="2016-01" db="EMBL/GenBank/DDBJ databases">
        <authorList>
            <person name="McClelland M."/>
            <person name="Jain A."/>
            <person name="Saraogi P."/>
            <person name="Mendelson R."/>
            <person name="Westerman R."/>
            <person name="SanMiguel P."/>
            <person name="Csonka L."/>
        </authorList>
    </citation>
    <scope>NUCLEOTIDE SEQUENCE [LARGE SCALE GENOMIC DNA]</scope>
    <source>
        <strain evidence="5 6">PE8-15</strain>
    </source>
</reference>
<protein>
    <submittedName>
        <fullName evidence="5">AraC family transcriptional regulator</fullName>
    </submittedName>
</protein>
<organism evidence="5 6">
    <name type="scientific">Bacillus mycoides</name>
    <dbReference type="NCBI Taxonomy" id="1405"/>
    <lineage>
        <taxon>Bacteria</taxon>
        <taxon>Bacillati</taxon>
        <taxon>Bacillota</taxon>
        <taxon>Bacilli</taxon>
        <taxon>Bacillales</taxon>
        <taxon>Bacillaceae</taxon>
        <taxon>Bacillus</taxon>
        <taxon>Bacillus cereus group</taxon>
    </lineage>
</organism>
<keyword evidence="1" id="KW-0805">Transcription regulation</keyword>
<evidence type="ECO:0000256" key="3">
    <source>
        <dbReference type="ARBA" id="ARBA00023163"/>
    </source>
</evidence>
<dbReference type="PANTHER" id="PTHR47504:SF6">
    <property type="entry name" value="ARAC-FAMILY TRANSCRIPTIONAL REGULATOR"/>
    <property type="match status" value="1"/>
</dbReference>
<dbReference type="InterPro" id="IPR009057">
    <property type="entry name" value="Homeodomain-like_sf"/>
</dbReference>
<evidence type="ECO:0000259" key="4">
    <source>
        <dbReference type="PROSITE" id="PS01124"/>
    </source>
</evidence>
<dbReference type="RefSeq" id="WP_060749037.1">
    <property type="nucleotide sequence ID" value="NZ_LRPH01000009.1"/>
</dbReference>
<dbReference type="GO" id="GO:0043565">
    <property type="term" value="F:sequence-specific DNA binding"/>
    <property type="evidence" value="ECO:0007669"/>
    <property type="project" value="InterPro"/>
</dbReference>
<dbReference type="InterPro" id="IPR018060">
    <property type="entry name" value="HTH_AraC"/>
</dbReference>
<keyword evidence="2" id="KW-0238">DNA-binding</keyword>
<evidence type="ECO:0000313" key="6">
    <source>
        <dbReference type="Proteomes" id="UP000065797"/>
    </source>
</evidence>
<evidence type="ECO:0000313" key="5">
    <source>
        <dbReference type="EMBL" id="KWU68022.1"/>
    </source>
</evidence>
<dbReference type="GO" id="GO:0003700">
    <property type="term" value="F:DNA-binding transcription factor activity"/>
    <property type="evidence" value="ECO:0007669"/>
    <property type="project" value="InterPro"/>
</dbReference>
<dbReference type="SMART" id="SM00342">
    <property type="entry name" value="HTH_ARAC"/>
    <property type="match status" value="1"/>
</dbReference>
<evidence type="ECO:0000256" key="2">
    <source>
        <dbReference type="ARBA" id="ARBA00023125"/>
    </source>
</evidence>
<dbReference type="PANTHER" id="PTHR47504">
    <property type="entry name" value="RIGHT ORIGIN-BINDING PROTEIN"/>
    <property type="match status" value="1"/>
</dbReference>
<dbReference type="PROSITE" id="PS01124">
    <property type="entry name" value="HTH_ARAC_FAMILY_2"/>
    <property type="match status" value="1"/>
</dbReference>
<proteinExistence type="predicted"/>
<dbReference type="Pfam" id="PF12833">
    <property type="entry name" value="HTH_18"/>
    <property type="match status" value="1"/>
</dbReference>
<dbReference type="AlphaFoldDB" id="A0A109GJH2"/>